<evidence type="ECO:0000313" key="2">
    <source>
        <dbReference type="Proteomes" id="UP000887569"/>
    </source>
</evidence>
<name>A0A914ZMQ1_PARUN</name>
<protein>
    <submittedName>
        <fullName evidence="3">Uncharacterized protein</fullName>
    </submittedName>
</protein>
<accession>A0A914ZMQ1</accession>
<reference evidence="3" key="1">
    <citation type="submission" date="2022-11" db="UniProtKB">
        <authorList>
            <consortium name="WormBaseParasite"/>
        </authorList>
    </citation>
    <scope>IDENTIFICATION</scope>
</reference>
<feature type="transmembrane region" description="Helical" evidence="1">
    <location>
        <begin position="90"/>
        <end position="112"/>
    </location>
</feature>
<sequence>MLRARSRNIPFDHDNPKYTCCCDAIHVKLGAYVIASISAFLIISNFVLKAIGVSSIAWNWELLFLVIDSVAVLCLLQGLFQEKAALLQPFVVLSIVTISFLVLLATFFASAVCNPHSYASEYIELELRGRSQEVAEVLSVQQKNVVPLIACLAVIGLTAAVAINAWFLVVIVQCAKYFRDLEPVKQSFLRGDSTDRFADPDLFT</sequence>
<evidence type="ECO:0000313" key="3">
    <source>
        <dbReference type="WBParaSite" id="PgB09_g044_t01"/>
    </source>
</evidence>
<keyword evidence="1" id="KW-0472">Membrane</keyword>
<proteinExistence type="predicted"/>
<feature type="transmembrane region" description="Helical" evidence="1">
    <location>
        <begin position="145"/>
        <end position="172"/>
    </location>
</feature>
<organism evidence="2 3">
    <name type="scientific">Parascaris univalens</name>
    <name type="common">Nematode worm</name>
    <dbReference type="NCBI Taxonomy" id="6257"/>
    <lineage>
        <taxon>Eukaryota</taxon>
        <taxon>Metazoa</taxon>
        <taxon>Ecdysozoa</taxon>
        <taxon>Nematoda</taxon>
        <taxon>Chromadorea</taxon>
        <taxon>Rhabditida</taxon>
        <taxon>Spirurina</taxon>
        <taxon>Ascaridomorpha</taxon>
        <taxon>Ascaridoidea</taxon>
        <taxon>Ascarididae</taxon>
        <taxon>Parascaris</taxon>
    </lineage>
</organism>
<dbReference type="PANTHER" id="PTHR34851:SF2">
    <property type="entry name" value="PROTEIN CBG16728"/>
    <property type="match status" value="1"/>
</dbReference>
<feature type="transmembrane region" description="Helical" evidence="1">
    <location>
        <begin position="57"/>
        <end position="78"/>
    </location>
</feature>
<dbReference type="WBParaSite" id="PgB09_g044_t01">
    <property type="protein sequence ID" value="PgB09_g044_t01"/>
    <property type="gene ID" value="PgB09_g044"/>
</dbReference>
<dbReference type="Proteomes" id="UP000887569">
    <property type="component" value="Unplaced"/>
</dbReference>
<evidence type="ECO:0000256" key="1">
    <source>
        <dbReference type="SAM" id="Phobius"/>
    </source>
</evidence>
<keyword evidence="1" id="KW-1133">Transmembrane helix</keyword>
<feature type="transmembrane region" description="Helical" evidence="1">
    <location>
        <begin position="29"/>
        <end position="51"/>
    </location>
</feature>
<dbReference type="PANTHER" id="PTHR34851">
    <property type="entry name" value="PROTEIN CBG05235-RELATED"/>
    <property type="match status" value="1"/>
</dbReference>
<keyword evidence="2" id="KW-1185">Reference proteome</keyword>
<dbReference type="AlphaFoldDB" id="A0A914ZMQ1"/>
<keyword evidence="1" id="KW-0812">Transmembrane</keyword>